<feature type="chain" id="PRO_5041273630" evidence="3">
    <location>
        <begin position="31"/>
        <end position="438"/>
    </location>
</feature>
<keyword evidence="3" id="KW-0732">Signal</keyword>
<feature type="signal peptide" evidence="3">
    <location>
        <begin position="1"/>
        <end position="30"/>
    </location>
</feature>
<dbReference type="PANTHER" id="PTHR19288:SF83">
    <property type="entry name" value="PHOSPHOGLYCOLATE PHOSPHATASE"/>
    <property type="match status" value="1"/>
</dbReference>
<dbReference type="SUPFAM" id="SSF56784">
    <property type="entry name" value="HAD-like"/>
    <property type="match status" value="1"/>
</dbReference>
<dbReference type="InterPro" id="IPR006349">
    <property type="entry name" value="PGP_euk"/>
</dbReference>
<evidence type="ECO:0000256" key="1">
    <source>
        <dbReference type="ARBA" id="ARBA00022801"/>
    </source>
</evidence>
<dbReference type="InterPro" id="IPR006357">
    <property type="entry name" value="HAD-SF_hydro_IIA"/>
</dbReference>
<dbReference type="Gene3D" id="3.40.50.1000">
    <property type="entry name" value="HAD superfamily/HAD-like"/>
    <property type="match status" value="2"/>
</dbReference>
<keyword evidence="5" id="KW-1185">Reference proteome</keyword>
<accession>A0AA36CPP4</accession>
<dbReference type="InterPro" id="IPR023214">
    <property type="entry name" value="HAD_sf"/>
</dbReference>
<evidence type="ECO:0000313" key="4">
    <source>
        <dbReference type="EMBL" id="CAJ0572510.1"/>
    </source>
</evidence>
<feature type="non-terminal residue" evidence="4">
    <location>
        <position position="438"/>
    </location>
</feature>
<proteinExistence type="predicted"/>
<dbReference type="AlphaFoldDB" id="A0AA36CPP4"/>
<dbReference type="NCBIfam" id="TIGR01452">
    <property type="entry name" value="PGP_euk"/>
    <property type="match status" value="1"/>
</dbReference>
<feature type="compositionally biased region" description="Basic residues" evidence="2">
    <location>
        <begin position="31"/>
        <end position="43"/>
    </location>
</feature>
<keyword evidence="1" id="KW-0378">Hydrolase</keyword>
<name>A0AA36CPP4_9BILA</name>
<dbReference type="Proteomes" id="UP001177023">
    <property type="component" value="Unassembled WGS sequence"/>
</dbReference>
<gene>
    <name evidence="4" type="ORF">MSPICULIGERA_LOCUS10894</name>
</gene>
<evidence type="ECO:0000256" key="2">
    <source>
        <dbReference type="SAM" id="MobiDB-lite"/>
    </source>
</evidence>
<dbReference type="InterPro" id="IPR036412">
    <property type="entry name" value="HAD-like_sf"/>
</dbReference>
<feature type="region of interest" description="Disordered" evidence="2">
    <location>
        <begin position="27"/>
        <end position="60"/>
    </location>
</feature>
<reference evidence="4" key="1">
    <citation type="submission" date="2023-06" db="EMBL/GenBank/DDBJ databases">
        <authorList>
            <person name="Delattre M."/>
        </authorList>
    </citation>
    <scope>NUCLEOTIDE SEQUENCE</scope>
    <source>
        <strain evidence="4">AF72</strain>
    </source>
</reference>
<feature type="region of interest" description="Disordered" evidence="2">
    <location>
        <begin position="393"/>
        <end position="438"/>
    </location>
</feature>
<evidence type="ECO:0000313" key="5">
    <source>
        <dbReference type="Proteomes" id="UP001177023"/>
    </source>
</evidence>
<dbReference type="Pfam" id="PF13242">
    <property type="entry name" value="Hydrolase_like"/>
    <property type="match status" value="1"/>
</dbReference>
<dbReference type="NCBIfam" id="TIGR01460">
    <property type="entry name" value="HAD-SF-IIA"/>
    <property type="match status" value="1"/>
</dbReference>
<dbReference type="EMBL" id="CATQJA010002600">
    <property type="protein sequence ID" value="CAJ0572510.1"/>
    <property type="molecule type" value="Genomic_DNA"/>
</dbReference>
<dbReference type="GO" id="GO:0016791">
    <property type="term" value="F:phosphatase activity"/>
    <property type="evidence" value="ECO:0007669"/>
    <property type="project" value="InterPro"/>
</dbReference>
<organism evidence="4 5">
    <name type="scientific">Mesorhabditis spiculigera</name>
    <dbReference type="NCBI Taxonomy" id="96644"/>
    <lineage>
        <taxon>Eukaryota</taxon>
        <taxon>Metazoa</taxon>
        <taxon>Ecdysozoa</taxon>
        <taxon>Nematoda</taxon>
        <taxon>Chromadorea</taxon>
        <taxon>Rhabditida</taxon>
        <taxon>Rhabditina</taxon>
        <taxon>Rhabditomorpha</taxon>
        <taxon>Rhabditoidea</taxon>
        <taxon>Rhabditidae</taxon>
        <taxon>Mesorhabditinae</taxon>
        <taxon>Mesorhabditis</taxon>
    </lineage>
</organism>
<evidence type="ECO:0000256" key="3">
    <source>
        <dbReference type="SAM" id="SignalP"/>
    </source>
</evidence>
<dbReference type="GO" id="GO:0005737">
    <property type="term" value="C:cytoplasm"/>
    <property type="evidence" value="ECO:0007669"/>
    <property type="project" value="TreeGrafter"/>
</dbReference>
<protein>
    <submittedName>
        <fullName evidence="4">Uncharacterized protein</fullName>
    </submittedName>
</protein>
<sequence>MIINLIVSTVGPALLATPLLLLCSNKQAQGRQRKTKREKHKKEKGPLTPPPPSHDLPTYQPPTATIAKVLRDEAKPKKKPLEIPQKIDAAAFESILREIETFIFDADGVLWLGDEAIPGSADFVRYLHMKGKQLIVLTNNTTKTREEIEHKMIGLGFAPYLSSRRLVTPAMVAADFCQFNGVNENGKRVYLIGEAGLQDEFKRAGIDSFGPGQDPDRRFIPYELNRPYMFDFNLDPPKEKVGAVVIGYERHFDYLKLLKATNYLQDKNCHFVAANLDETTPGPTDLIIPDAGPLVEAVSRASGRPPNVVCGKPSTQAFDFLLRNYALKPRHTIMIGDRLNTDIAFGRSHDLYTLHVLSGIHQFHDIEVAARSREKNWMPHWVADDLGSLVPDQFNKRLPNNNNNNTTNQADSDDYESLEDGHKPAGRRNNHYTQSPNN</sequence>
<dbReference type="PANTHER" id="PTHR19288">
    <property type="entry name" value="4-NITROPHENYLPHOSPHATASE-RELATED"/>
    <property type="match status" value="1"/>
</dbReference>
<comment type="caution">
    <text evidence="4">The sequence shown here is derived from an EMBL/GenBank/DDBJ whole genome shotgun (WGS) entry which is preliminary data.</text>
</comment>
<dbReference type="Pfam" id="PF13344">
    <property type="entry name" value="Hydrolase_6"/>
    <property type="match status" value="1"/>
</dbReference>